<evidence type="ECO:0000259" key="4">
    <source>
        <dbReference type="PROSITE" id="PS50893"/>
    </source>
</evidence>
<dbReference type="PANTHER" id="PTHR45772">
    <property type="entry name" value="CONSERVED COMPONENT OF ABC TRANSPORTER FOR NATURAL AMINO ACIDS-RELATED"/>
    <property type="match status" value="1"/>
</dbReference>
<dbReference type="PROSITE" id="PS00211">
    <property type="entry name" value="ABC_TRANSPORTER_1"/>
    <property type="match status" value="1"/>
</dbReference>
<evidence type="ECO:0000256" key="2">
    <source>
        <dbReference type="ARBA" id="ARBA00022741"/>
    </source>
</evidence>
<keyword evidence="1" id="KW-0813">Transport</keyword>
<dbReference type="InterPro" id="IPR027417">
    <property type="entry name" value="P-loop_NTPase"/>
</dbReference>
<dbReference type="GO" id="GO:0016887">
    <property type="term" value="F:ATP hydrolysis activity"/>
    <property type="evidence" value="ECO:0007669"/>
    <property type="project" value="InterPro"/>
</dbReference>
<feature type="domain" description="ABC transporter" evidence="4">
    <location>
        <begin position="9"/>
        <end position="254"/>
    </location>
</feature>
<accession>A0A139X979</accession>
<dbReference type="PROSITE" id="PS50893">
    <property type="entry name" value="ABC_TRANSPORTER_2"/>
    <property type="match status" value="1"/>
</dbReference>
<protein>
    <submittedName>
        <fullName evidence="5">ABC transporter ATP-binding protein</fullName>
    </submittedName>
</protein>
<evidence type="ECO:0000313" key="6">
    <source>
        <dbReference type="Proteomes" id="UP000076925"/>
    </source>
</evidence>
<keyword evidence="6" id="KW-1185">Reference proteome</keyword>
<evidence type="ECO:0000256" key="3">
    <source>
        <dbReference type="ARBA" id="ARBA00022840"/>
    </source>
</evidence>
<dbReference type="InterPro" id="IPR003439">
    <property type="entry name" value="ABC_transporter-like_ATP-bd"/>
</dbReference>
<dbReference type="InterPro" id="IPR051120">
    <property type="entry name" value="ABC_AA/LPS_Transport"/>
</dbReference>
<dbReference type="PANTHER" id="PTHR45772:SF9">
    <property type="entry name" value="CONSERVED COMPONENT OF ABC TRANSPORTER FOR NATURAL AMINO ACIDS"/>
    <property type="match status" value="1"/>
</dbReference>
<dbReference type="GO" id="GO:0005524">
    <property type="term" value="F:ATP binding"/>
    <property type="evidence" value="ECO:0007669"/>
    <property type="project" value="UniProtKB-KW"/>
</dbReference>
<dbReference type="Proteomes" id="UP000076925">
    <property type="component" value="Unassembled WGS sequence"/>
</dbReference>
<keyword evidence="3 5" id="KW-0067">ATP-binding</keyword>
<reference evidence="5 6" key="1">
    <citation type="journal article" date="2013" name="Genome Biol. Evol.">
        <title>Genomes of Stigonematalean cyanobacteria (subsection V) and the evolution of oxygenic photosynthesis from prokaryotes to plastids.</title>
        <authorList>
            <person name="Dagan T."/>
            <person name="Roettger M."/>
            <person name="Stucken K."/>
            <person name="Landan G."/>
            <person name="Koch R."/>
            <person name="Major P."/>
            <person name="Gould S.B."/>
            <person name="Goremykin V.V."/>
            <person name="Rippka R."/>
            <person name="Tandeau de Marsac N."/>
            <person name="Gugger M."/>
            <person name="Lockhart P.J."/>
            <person name="Allen J.F."/>
            <person name="Brune I."/>
            <person name="Maus I."/>
            <person name="Puhler A."/>
            <person name="Martin W.F."/>
        </authorList>
    </citation>
    <scope>NUCLEOTIDE SEQUENCE [LARGE SCALE GENOMIC DNA]</scope>
    <source>
        <strain evidence="5 6">PCC 7110</strain>
    </source>
</reference>
<dbReference type="AlphaFoldDB" id="A0A139X979"/>
<dbReference type="Gene3D" id="3.40.50.300">
    <property type="entry name" value="P-loop containing nucleotide triphosphate hydrolases"/>
    <property type="match status" value="1"/>
</dbReference>
<dbReference type="Pfam" id="PF00005">
    <property type="entry name" value="ABC_tran"/>
    <property type="match status" value="1"/>
</dbReference>
<dbReference type="RefSeq" id="WP_017741570.1">
    <property type="nucleotide sequence ID" value="NZ_KQ976354.1"/>
</dbReference>
<evidence type="ECO:0000313" key="5">
    <source>
        <dbReference type="EMBL" id="KYC41192.1"/>
    </source>
</evidence>
<proteinExistence type="predicted"/>
<dbReference type="InterPro" id="IPR017871">
    <property type="entry name" value="ABC_transporter-like_CS"/>
</dbReference>
<comment type="caution">
    <text evidence="5">The sequence shown here is derived from an EMBL/GenBank/DDBJ whole genome shotgun (WGS) entry which is preliminary data.</text>
</comment>
<dbReference type="CDD" id="cd03219">
    <property type="entry name" value="ABC_Mj1267_LivG_branched"/>
    <property type="match status" value="1"/>
</dbReference>
<name>A0A139X979_9CYAN</name>
<dbReference type="SUPFAM" id="SSF52540">
    <property type="entry name" value="P-loop containing nucleoside triphosphate hydrolases"/>
    <property type="match status" value="1"/>
</dbReference>
<keyword evidence="2" id="KW-0547">Nucleotide-binding</keyword>
<dbReference type="EMBL" id="ANNX02000023">
    <property type="protein sequence ID" value="KYC41192.1"/>
    <property type="molecule type" value="Genomic_DNA"/>
</dbReference>
<organism evidence="5 6">
    <name type="scientific">Scytonema hofmannii PCC 7110</name>
    <dbReference type="NCBI Taxonomy" id="128403"/>
    <lineage>
        <taxon>Bacteria</taxon>
        <taxon>Bacillati</taxon>
        <taxon>Cyanobacteriota</taxon>
        <taxon>Cyanophyceae</taxon>
        <taxon>Nostocales</taxon>
        <taxon>Scytonemataceae</taxon>
        <taxon>Scytonema</taxon>
    </lineage>
</organism>
<dbReference type="GO" id="GO:0005886">
    <property type="term" value="C:plasma membrane"/>
    <property type="evidence" value="ECO:0007669"/>
    <property type="project" value="TreeGrafter"/>
</dbReference>
<sequence>MTKLKSNFLVLEKVSKSFDGLKVLNEISCSIRAGEIVGLLGLNGSGKTTLFNVMTNLLRADSGKVIFRERNLHQFSPHEIAKIGITRTFQDLRLIRRLTVLENVLLSFKHQPGEKLTNLFLNWKKSENREIKHSQISQKILNNVGLADKSNTLAEDLSYGQQKLLSIVCCLATGADLLLLDEPIAGVSPAAIEQIIPLIKDLPRQNKSAVLIEHNPDVVKEICDRVFFLDAGSLIIQGTPEQVYNNSKVIEAYLR</sequence>
<gene>
    <name evidence="5" type="ORF">WA1_03650</name>
</gene>
<dbReference type="STRING" id="128403.WA1_03650"/>
<dbReference type="OrthoDB" id="9805514at2"/>
<evidence type="ECO:0000256" key="1">
    <source>
        <dbReference type="ARBA" id="ARBA00022448"/>
    </source>
</evidence>